<reference evidence="1" key="1">
    <citation type="journal article" date="2023" name="Mol. Phylogenet. Evol.">
        <title>Genome-scale phylogeny and comparative genomics of the fungal order Sordariales.</title>
        <authorList>
            <person name="Hensen N."/>
            <person name="Bonometti L."/>
            <person name="Westerberg I."/>
            <person name="Brannstrom I.O."/>
            <person name="Guillou S."/>
            <person name="Cros-Aarteil S."/>
            <person name="Calhoun S."/>
            <person name="Haridas S."/>
            <person name="Kuo A."/>
            <person name="Mondo S."/>
            <person name="Pangilinan J."/>
            <person name="Riley R."/>
            <person name="LaButti K."/>
            <person name="Andreopoulos B."/>
            <person name="Lipzen A."/>
            <person name="Chen C."/>
            <person name="Yan M."/>
            <person name="Daum C."/>
            <person name="Ng V."/>
            <person name="Clum A."/>
            <person name="Steindorff A."/>
            <person name="Ohm R.A."/>
            <person name="Martin F."/>
            <person name="Silar P."/>
            <person name="Natvig D.O."/>
            <person name="Lalanne C."/>
            <person name="Gautier V."/>
            <person name="Ament-Velasquez S.L."/>
            <person name="Kruys A."/>
            <person name="Hutchinson M.I."/>
            <person name="Powell A.J."/>
            <person name="Barry K."/>
            <person name="Miller A.N."/>
            <person name="Grigoriev I.V."/>
            <person name="Debuchy R."/>
            <person name="Gladieux P."/>
            <person name="Hiltunen Thoren M."/>
            <person name="Johannesson H."/>
        </authorList>
    </citation>
    <scope>NUCLEOTIDE SEQUENCE</scope>
    <source>
        <strain evidence="1">CBS 757.83</strain>
    </source>
</reference>
<keyword evidence="2" id="KW-1185">Reference proteome</keyword>
<protein>
    <submittedName>
        <fullName evidence="1">Uncharacterized protein</fullName>
    </submittedName>
</protein>
<dbReference type="AlphaFoldDB" id="A0AAN6PUX3"/>
<dbReference type="Proteomes" id="UP001305647">
    <property type="component" value="Unassembled WGS sequence"/>
</dbReference>
<reference evidence="1" key="2">
    <citation type="submission" date="2023-05" db="EMBL/GenBank/DDBJ databases">
        <authorList>
            <consortium name="Lawrence Berkeley National Laboratory"/>
            <person name="Steindorff A."/>
            <person name="Hensen N."/>
            <person name="Bonometti L."/>
            <person name="Westerberg I."/>
            <person name="Brannstrom I.O."/>
            <person name="Guillou S."/>
            <person name="Cros-Aarteil S."/>
            <person name="Calhoun S."/>
            <person name="Haridas S."/>
            <person name="Kuo A."/>
            <person name="Mondo S."/>
            <person name="Pangilinan J."/>
            <person name="Riley R."/>
            <person name="Labutti K."/>
            <person name="Andreopoulos B."/>
            <person name="Lipzen A."/>
            <person name="Chen C."/>
            <person name="Yanf M."/>
            <person name="Daum C."/>
            <person name="Ng V."/>
            <person name="Clum A."/>
            <person name="Ohm R."/>
            <person name="Martin F."/>
            <person name="Silar P."/>
            <person name="Natvig D."/>
            <person name="Lalanne C."/>
            <person name="Gautier V."/>
            <person name="Ament-Velasquez S.L."/>
            <person name="Kruys A."/>
            <person name="Hutchinson M.I."/>
            <person name="Powell A.J."/>
            <person name="Barry K."/>
            <person name="Miller A.N."/>
            <person name="Grigoriev I.V."/>
            <person name="Debuchy R."/>
            <person name="Gladieux P."/>
            <person name="Thoren M.H."/>
            <person name="Johannesson H."/>
        </authorList>
    </citation>
    <scope>NUCLEOTIDE SEQUENCE</scope>
    <source>
        <strain evidence="1">CBS 757.83</strain>
    </source>
</reference>
<sequence>MTDHRFLALSAFEVTACRARYCGAKGKFLGAWRVSGPLSSHCNHPTSTRRPAAEETPLLLPWSLSRARSSSPTHCSAFHGIRFAGAFRFFHLPRALLTDTPGFPMRSRHAVIITNNKRTNDGGVFPPSSRAVWIRGGVLSSTPQIVIGGHRCPVFQDLATPNSL</sequence>
<evidence type="ECO:0000313" key="1">
    <source>
        <dbReference type="EMBL" id="KAK4098400.1"/>
    </source>
</evidence>
<proteinExistence type="predicted"/>
<evidence type="ECO:0000313" key="2">
    <source>
        <dbReference type="Proteomes" id="UP001305647"/>
    </source>
</evidence>
<accession>A0AAN6PUX3</accession>
<name>A0AAN6PUX3_9PEZI</name>
<gene>
    <name evidence="1" type="ORF">N658DRAFT_222259</name>
</gene>
<dbReference type="EMBL" id="MU863659">
    <property type="protein sequence ID" value="KAK4098400.1"/>
    <property type="molecule type" value="Genomic_DNA"/>
</dbReference>
<comment type="caution">
    <text evidence="1">The sequence shown here is derived from an EMBL/GenBank/DDBJ whole genome shotgun (WGS) entry which is preliminary data.</text>
</comment>
<organism evidence="1 2">
    <name type="scientific">Parathielavia hyrcaniae</name>
    <dbReference type="NCBI Taxonomy" id="113614"/>
    <lineage>
        <taxon>Eukaryota</taxon>
        <taxon>Fungi</taxon>
        <taxon>Dikarya</taxon>
        <taxon>Ascomycota</taxon>
        <taxon>Pezizomycotina</taxon>
        <taxon>Sordariomycetes</taxon>
        <taxon>Sordariomycetidae</taxon>
        <taxon>Sordariales</taxon>
        <taxon>Chaetomiaceae</taxon>
        <taxon>Parathielavia</taxon>
    </lineage>
</organism>